<reference evidence="1 2" key="3">
    <citation type="journal article" date="2022" name="Microbiol. Spectr.">
        <title>Folding features and dynamics of 3D genome architecture in plant fungal pathogens.</title>
        <authorList>
            <person name="Xia C."/>
        </authorList>
    </citation>
    <scope>NUCLEOTIDE SEQUENCE [LARGE SCALE GENOMIC DNA]</scope>
    <source>
        <strain evidence="1 2">93-210</strain>
    </source>
</reference>
<protein>
    <submittedName>
        <fullName evidence="1">Uncharacterized protein</fullName>
    </submittedName>
</protein>
<reference evidence="2" key="2">
    <citation type="journal article" date="2018" name="Mol. Plant Microbe Interact.">
        <title>Genome sequence resources for the wheat stripe rust pathogen (Puccinia striiformis f. sp. tritici) and the barley stripe rust pathogen (Puccinia striiformis f. sp. hordei).</title>
        <authorList>
            <person name="Xia C."/>
            <person name="Wang M."/>
            <person name="Yin C."/>
            <person name="Cornejo O.E."/>
            <person name="Hulbert S.H."/>
            <person name="Chen X."/>
        </authorList>
    </citation>
    <scope>NUCLEOTIDE SEQUENCE [LARGE SCALE GENOMIC DNA]</scope>
    <source>
        <strain evidence="2">93-210</strain>
    </source>
</reference>
<dbReference type="EMBL" id="CM045872">
    <property type="protein sequence ID" value="KAI7949829.1"/>
    <property type="molecule type" value="Genomic_DNA"/>
</dbReference>
<accession>A0ACC0EBZ5</accession>
<evidence type="ECO:0000313" key="1">
    <source>
        <dbReference type="EMBL" id="KAI7949829.1"/>
    </source>
</evidence>
<reference evidence="2" key="1">
    <citation type="journal article" date="2018" name="BMC Genomics">
        <title>Genomic insights into host adaptation between the wheat stripe rust pathogen (Puccinia striiformis f. sp. tritici) and the barley stripe rust pathogen (Puccinia striiformis f. sp. hordei).</title>
        <authorList>
            <person name="Xia C."/>
            <person name="Wang M."/>
            <person name="Yin C."/>
            <person name="Cornejo O.E."/>
            <person name="Hulbert S.H."/>
            <person name="Chen X."/>
        </authorList>
    </citation>
    <scope>NUCLEOTIDE SEQUENCE [LARGE SCALE GENOMIC DNA]</scope>
    <source>
        <strain evidence="2">93-210</strain>
    </source>
</reference>
<dbReference type="Proteomes" id="UP001060170">
    <property type="component" value="Chromosome 8"/>
</dbReference>
<gene>
    <name evidence="1" type="ORF">MJO28_008650</name>
</gene>
<name>A0ACC0EBZ5_9BASI</name>
<keyword evidence="2" id="KW-1185">Reference proteome</keyword>
<sequence>MTTRKPLINQLSLKMSINNQSGKRATSTTGSTTTKIELRILTSKTGYNFPSIFSFPPFFTKQPNQQTWAHQVRLWHQLILSYCRYHKLHKIDISSSATLEDHELFHNPSISRRLNSESILSVFESMVQSGTAEYYPMRGTKPSQSQSAGVGSVRYILIHWESPTRWAERAYEYVTENGLTNTVMTLYELTSPDHQPPDHPLLGLDPIILRMALAVLVKTGKAKLFKGSIDGVAGDGDGVKFF</sequence>
<comment type="caution">
    <text evidence="1">The sequence shown here is derived from an EMBL/GenBank/DDBJ whole genome shotgun (WGS) entry which is preliminary data.</text>
</comment>
<evidence type="ECO:0000313" key="2">
    <source>
        <dbReference type="Proteomes" id="UP001060170"/>
    </source>
</evidence>
<proteinExistence type="predicted"/>
<organism evidence="1 2">
    <name type="scientific">Puccinia striiformis f. sp. tritici</name>
    <dbReference type="NCBI Taxonomy" id="168172"/>
    <lineage>
        <taxon>Eukaryota</taxon>
        <taxon>Fungi</taxon>
        <taxon>Dikarya</taxon>
        <taxon>Basidiomycota</taxon>
        <taxon>Pucciniomycotina</taxon>
        <taxon>Pucciniomycetes</taxon>
        <taxon>Pucciniales</taxon>
        <taxon>Pucciniaceae</taxon>
        <taxon>Puccinia</taxon>
    </lineage>
</organism>